<accession>A0ABP7M9U7</accession>
<evidence type="ECO:0000313" key="1">
    <source>
        <dbReference type="EMBL" id="GAA3918569.1"/>
    </source>
</evidence>
<gene>
    <name evidence="1" type="ORF">GCM10022277_12290</name>
</gene>
<evidence type="ECO:0000313" key="2">
    <source>
        <dbReference type="Proteomes" id="UP001501565"/>
    </source>
</evidence>
<proteinExistence type="predicted"/>
<organism evidence="1 2">
    <name type="scientific">Litoribacillus peritrichatus</name>
    <dbReference type="NCBI Taxonomy" id="718191"/>
    <lineage>
        <taxon>Bacteria</taxon>
        <taxon>Pseudomonadati</taxon>
        <taxon>Pseudomonadota</taxon>
        <taxon>Gammaproteobacteria</taxon>
        <taxon>Oceanospirillales</taxon>
        <taxon>Oceanospirillaceae</taxon>
        <taxon>Litoribacillus</taxon>
    </lineage>
</organism>
<keyword evidence="2" id="KW-1185">Reference proteome</keyword>
<dbReference type="EMBL" id="BAABBN010000004">
    <property type="protein sequence ID" value="GAA3918569.1"/>
    <property type="molecule type" value="Genomic_DNA"/>
</dbReference>
<protein>
    <submittedName>
        <fullName evidence="1">Type VI secretion system accessory protein TagJ</fullName>
    </submittedName>
</protein>
<reference evidence="2" key="1">
    <citation type="journal article" date="2019" name="Int. J. Syst. Evol. Microbiol.">
        <title>The Global Catalogue of Microorganisms (GCM) 10K type strain sequencing project: providing services to taxonomists for standard genome sequencing and annotation.</title>
        <authorList>
            <consortium name="The Broad Institute Genomics Platform"/>
            <consortium name="The Broad Institute Genome Sequencing Center for Infectious Disease"/>
            <person name="Wu L."/>
            <person name="Ma J."/>
        </authorList>
    </citation>
    <scope>NUCLEOTIDE SEQUENCE [LARGE SCALE GENOMIC DNA]</scope>
    <source>
        <strain evidence="2">JCM 17551</strain>
    </source>
</reference>
<dbReference type="PIRSF" id="PIRSF029288">
    <property type="entry name" value="SciE_ImpE"/>
    <property type="match status" value="1"/>
</dbReference>
<dbReference type="InterPro" id="IPR009211">
    <property type="entry name" value="TagJ"/>
</dbReference>
<dbReference type="Proteomes" id="UP001501565">
    <property type="component" value="Unassembled WGS sequence"/>
</dbReference>
<dbReference type="Gene3D" id="1.25.40.10">
    <property type="entry name" value="Tetratricopeptide repeat domain"/>
    <property type="match status" value="1"/>
</dbReference>
<dbReference type="SUPFAM" id="SSF144059">
    <property type="entry name" value="ImpE-like"/>
    <property type="match status" value="1"/>
</dbReference>
<comment type="caution">
    <text evidence="1">The sequence shown here is derived from an EMBL/GenBank/DDBJ whole genome shotgun (WGS) entry which is preliminary data.</text>
</comment>
<dbReference type="RefSeq" id="WP_344796542.1">
    <property type="nucleotide sequence ID" value="NZ_BAABBN010000004.1"/>
</dbReference>
<name>A0ABP7M9U7_9GAMM</name>
<dbReference type="Pfam" id="PF07024">
    <property type="entry name" value="ImpE"/>
    <property type="match status" value="1"/>
</dbReference>
<dbReference type="InterPro" id="IPR011990">
    <property type="entry name" value="TPR-like_helical_dom_sf"/>
</dbReference>
<sequence length="270" mass="30145">MKNIKELIQQGSLAEACDVLEAKLKDDPLNTDQRAAYIELLCIKGDLEKADNQLDMMVRQNPDFLVGAVNLRQLIRAMQSRIDFYNGGDSASIFFEADSQLETLLNLRLALKANDFAEAEKLAGQLEALREPTAIQINGETQTDVRDLDDSLGGFIELFGTDGKYYLAKFSDIEFLELKQPESMIEMVLRRIEVSIKNGPSGEAFLPIVYTESTTEAERLGRESDWNELAPQLFTGLGQKMWLVGDQAISIADVRSISAVEVTEEQEEIA</sequence>